<protein>
    <recommendedName>
        <fullName evidence="2">UPF0102 protein B0I22_2213</fullName>
    </recommendedName>
</protein>
<evidence type="ECO:0000256" key="2">
    <source>
        <dbReference type="HAMAP-Rule" id="MF_00048"/>
    </source>
</evidence>
<dbReference type="CDD" id="cd20736">
    <property type="entry name" value="PoNe_Nuclease"/>
    <property type="match status" value="1"/>
</dbReference>
<keyword evidence="3" id="KW-0378">Hydrolase</keyword>
<sequence>MADHNEFGKIAEDLAVDFLVKANYKILARNFRYLKAEVDIIAEFENQIVVVEVKARHTDAFLEPQEAVNKKKIKLLISATNYYIEENNINKEVRFDIISVLPNKQKTLEITHIIDAFQSFEI</sequence>
<keyword evidence="3" id="KW-0255">Endonuclease</keyword>
<dbReference type="InterPro" id="IPR011335">
    <property type="entry name" value="Restrct_endonuc-II-like"/>
</dbReference>
<dbReference type="AlphaFoldDB" id="A0A4R8I6J0"/>
<organism evidence="3 4">
    <name type="scientific">Epilithonimonas xixisoli</name>
    <dbReference type="NCBI Taxonomy" id="1476462"/>
    <lineage>
        <taxon>Bacteria</taxon>
        <taxon>Pseudomonadati</taxon>
        <taxon>Bacteroidota</taxon>
        <taxon>Flavobacteriia</taxon>
        <taxon>Flavobacteriales</taxon>
        <taxon>Weeksellaceae</taxon>
        <taxon>Chryseobacterium group</taxon>
        <taxon>Epilithonimonas</taxon>
    </lineage>
</organism>
<dbReference type="HAMAP" id="MF_00048">
    <property type="entry name" value="UPF0102"/>
    <property type="match status" value="1"/>
</dbReference>
<accession>A0A4R8I6J0</accession>
<evidence type="ECO:0000256" key="1">
    <source>
        <dbReference type="ARBA" id="ARBA00006738"/>
    </source>
</evidence>
<dbReference type="OrthoDB" id="9802516at2"/>
<evidence type="ECO:0000313" key="4">
    <source>
        <dbReference type="Proteomes" id="UP000295313"/>
    </source>
</evidence>
<name>A0A4R8I6J0_9FLAO</name>
<comment type="caution">
    <text evidence="3">The sequence shown here is derived from an EMBL/GenBank/DDBJ whole genome shotgun (WGS) entry which is preliminary data.</text>
</comment>
<reference evidence="3 4" key="1">
    <citation type="submission" date="2019-03" db="EMBL/GenBank/DDBJ databases">
        <title>Genomic Encyclopedia of Type Strains, Phase III (KMG-III): the genomes of soil and plant-associated and newly described type strains.</title>
        <authorList>
            <person name="Whitman W."/>
        </authorList>
    </citation>
    <scope>NUCLEOTIDE SEQUENCE [LARGE SCALE GENOMIC DNA]</scope>
    <source>
        <strain evidence="3 4">CGMCC 1.12802</strain>
    </source>
</reference>
<dbReference type="PANTHER" id="PTHR34039:SF1">
    <property type="entry name" value="UPF0102 PROTEIN YRAN"/>
    <property type="match status" value="1"/>
</dbReference>
<gene>
    <name evidence="3" type="ORF">B0I22_2213</name>
</gene>
<dbReference type="GO" id="GO:0003676">
    <property type="term" value="F:nucleic acid binding"/>
    <property type="evidence" value="ECO:0007669"/>
    <property type="project" value="InterPro"/>
</dbReference>
<dbReference type="InterPro" id="IPR011856">
    <property type="entry name" value="tRNA_endonuc-like_dom_sf"/>
</dbReference>
<proteinExistence type="inferred from homology"/>
<dbReference type="RefSeq" id="WP_133944584.1">
    <property type="nucleotide sequence ID" value="NZ_SOEO01000002.1"/>
</dbReference>
<dbReference type="InterPro" id="IPR003509">
    <property type="entry name" value="UPF0102_YraN-like"/>
</dbReference>
<keyword evidence="4" id="KW-1185">Reference proteome</keyword>
<evidence type="ECO:0000313" key="3">
    <source>
        <dbReference type="EMBL" id="TDX84587.1"/>
    </source>
</evidence>
<dbReference type="PANTHER" id="PTHR34039">
    <property type="entry name" value="UPF0102 PROTEIN YRAN"/>
    <property type="match status" value="1"/>
</dbReference>
<dbReference type="EMBL" id="SOEO01000002">
    <property type="protein sequence ID" value="TDX84587.1"/>
    <property type="molecule type" value="Genomic_DNA"/>
</dbReference>
<comment type="similarity">
    <text evidence="1 2">Belongs to the UPF0102 family.</text>
</comment>
<dbReference type="GO" id="GO:0004519">
    <property type="term" value="F:endonuclease activity"/>
    <property type="evidence" value="ECO:0007669"/>
    <property type="project" value="UniProtKB-KW"/>
</dbReference>
<dbReference type="Gene3D" id="3.40.1350.10">
    <property type="match status" value="1"/>
</dbReference>
<dbReference type="Proteomes" id="UP000295313">
    <property type="component" value="Unassembled WGS sequence"/>
</dbReference>
<keyword evidence="3" id="KW-0540">Nuclease</keyword>
<dbReference type="SUPFAM" id="SSF52980">
    <property type="entry name" value="Restriction endonuclease-like"/>
    <property type="match status" value="1"/>
</dbReference>
<dbReference type="Pfam" id="PF02021">
    <property type="entry name" value="UPF0102"/>
    <property type="match status" value="1"/>
</dbReference>